<comment type="caution">
    <text evidence="2">The sequence shown here is derived from an EMBL/GenBank/DDBJ whole genome shotgun (WGS) entry which is preliminary data.</text>
</comment>
<accession>A0AAD4USR0</accession>
<protein>
    <submittedName>
        <fullName evidence="2">Uncharacterized protein</fullName>
    </submittedName>
</protein>
<keyword evidence="3" id="KW-1185">Reference proteome</keyword>
<gene>
    <name evidence="2" type="ORF">L3X38_000379</name>
</gene>
<reference evidence="2 3" key="1">
    <citation type="journal article" date="2022" name="G3 (Bethesda)">
        <title>Whole-genome sequence and methylome profiling of the almond [Prunus dulcis (Mill.) D.A. Webb] cultivar 'Nonpareil'.</title>
        <authorList>
            <person name="D'Amico-Willman K.M."/>
            <person name="Ouma W.Z."/>
            <person name="Meulia T."/>
            <person name="Sideli G.M."/>
            <person name="Gradziel T.M."/>
            <person name="Fresnedo-Ramirez J."/>
        </authorList>
    </citation>
    <scope>NUCLEOTIDE SEQUENCE [LARGE SCALE GENOMIC DNA]</scope>
    <source>
        <strain evidence="2">Clone GOH B32 T37-40</strain>
    </source>
</reference>
<dbReference type="AlphaFoldDB" id="A0AAD4USR0"/>
<sequence>MVQATWSAVKRFDVGASSPRIYSFGHPFHGVGPNFWELGLLGTILLPIFTRLVGYSTMGTVNSDNVGVPPNKPTETGRVESSGRLL</sequence>
<organism evidence="2 3">
    <name type="scientific">Prunus dulcis</name>
    <name type="common">Almond</name>
    <name type="synonym">Amygdalus dulcis</name>
    <dbReference type="NCBI Taxonomy" id="3755"/>
    <lineage>
        <taxon>Eukaryota</taxon>
        <taxon>Viridiplantae</taxon>
        <taxon>Streptophyta</taxon>
        <taxon>Embryophyta</taxon>
        <taxon>Tracheophyta</taxon>
        <taxon>Spermatophyta</taxon>
        <taxon>Magnoliopsida</taxon>
        <taxon>eudicotyledons</taxon>
        <taxon>Gunneridae</taxon>
        <taxon>Pentapetalae</taxon>
        <taxon>rosids</taxon>
        <taxon>fabids</taxon>
        <taxon>Rosales</taxon>
        <taxon>Rosaceae</taxon>
        <taxon>Amygdaloideae</taxon>
        <taxon>Amygdaleae</taxon>
        <taxon>Prunus</taxon>
    </lineage>
</organism>
<evidence type="ECO:0000256" key="1">
    <source>
        <dbReference type="SAM" id="MobiDB-lite"/>
    </source>
</evidence>
<proteinExistence type="predicted"/>
<evidence type="ECO:0000313" key="3">
    <source>
        <dbReference type="Proteomes" id="UP001054821"/>
    </source>
</evidence>
<feature type="region of interest" description="Disordered" evidence="1">
    <location>
        <begin position="63"/>
        <end position="86"/>
    </location>
</feature>
<dbReference type="EMBL" id="JAJFAZ020000011">
    <property type="protein sequence ID" value="KAI5311419.1"/>
    <property type="molecule type" value="Genomic_DNA"/>
</dbReference>
<dbReference type="Proteomes" id="UP001054821">
    <property type="component" value="Unassembled WGS sequence"/>
</dbReference>
<name>A0AAD4USR0_PRUDU</name>
<evidence type="ECO:0000313" key="2">
    <source>
        <dbReference type="EMBL" id="KAI5311419.1"/>
    </source>
</evidence>